<evidence type="ECO:0000313" key="2">
    <source>
        <dbReference type="EMBL" id="RGB71484.1"/>
    </source>
</evidence>
<dbReference type="PROSITE" id="PS51257">
    <property type="entry name" value="PROKAR_LIPOPROTEIN"/>
    <property type="match status" value="1"/>
</dbReference>
<sequence length="185" mass="20399">MKRLSKLLALVLTGVMALTLLAGCSGGVALSEKEILENFKDFYKVEGYPVEFTDDTTNYAQKAANAVKVYYNGLAEEEKAEFDVEELIDNISHGSAIHDPAGVCDAVVPNGSSVAFELYCAKIENVRTPYFQKQMNYIVAQQLLYGAYAYLNPGTNITDNVALSSQIETIGSDTYIFMVMRYISK</sequence>
<name>A0A3E2TAP3_9FIRM</name>
<dbReference type="Proteomes" id="UP000261140">
    <property type="component" value="Unassembled WGS sequence"/>
</dbReference>
<proteinExistence type="predicted"/>
<evidence type="ECO:0000313" key="3">
    <source>
        <dbReference type="Proteomes" id="UP000261140"/>
    </source>
</evidence>
<evidence type="ECO:0000256" key="1">
    <source>
        <dbReference type="SAM" id="SignalP"/>
    </source>
</evidence>
<feature type="chain" id="PRO_5039407070" evidence="1">
    <location>
        <begin position="23"/>
        <end position="185"/>
    </location>
</feature>
<organism evidence="2 3">
    <name type="scientific">Faecalibacterium prausnitzii</name>
    <dbReference type="NCBI Taxonomy" id="853"/>
    <lineage>
        <taxon>Bacteria</taxon>
        <taxon>Bacillati</taxon>
        <taxon>Bacillota</taxon>
        <taxon>Clostridia</taxon>
        <taxon>Eubacteriales</taxon>
        <taxon>Oscillospiraceae</taxon>
        <taxon>Faecalibacterium</taxon>
    </lineage>
</organism>
<dbReference type="EMBL" id="QVEQ01000004">
    <property type="protein sequence ID" value="RGB71484.1"/>
    <property type="molecule type" value="Genomic_DNA"/>
</dbReference>
<feature type="signal peptide" evidence="1">
    <location>
        <begin position="1"/>
        <end position="22"/>
    </location>
</feature>
<reference evidence="2 3" key="1">
    <citation type="submission" date="2018-08" db="EMBL/GenBank/DDBJ databases">
        <title>A genome reference for cultivated species of the human gut microbiota.</title>
        <authorList>
            <person name="Zou Y."/>
            <person name="Xue W."/>
            <person name="Luo G."/>
        </authorList>
    </citation>
    <scope>NUCLEOTIDE SEQUENCE [LARGE SCALE GENOMIC DNA]</scope>
    <source>
        <strain evidence="2 3">AF36-11AT</strain>
    </source>
</reference>
<accession>A0A3E2TAP3</accession>
<gene>
    <name evidence="2" type="ORF">DWZ89_07110</name>
</gene>
<keyword evidence="1" id="KW-0732">Signal</keyword>
<protein>
    <submittedName>
        <fullName evidence="2">Uncharacterized protein</fullName>
    </submittedName>
</protein>
<dbReference type="RefSeq" id="WP_117505557.1">
    <property type="nucleotide sequence ID" value="NZ_QVEQ01000004.1"/>
</dbReference>
<dbReference type="AlphaFoldDB" id="A0A3E2TAP3"/>
<comment type="caution">
    <text evidence="2">The sequence shown here is derived from an EMBL/GenBank/DDBJ whole genome shotgun (WGS) entry which is preliminary data.</text>
</comment>